<evidence type="ECO:0000313" key="3">
    <source>
        <dbReference type="Proteomes" id="UP001290861"/>
    </source>
</evidence>
<dbReference type="InterPro" id="IPR023296">
    <property type="entry name" value="Glyco_hydro_beta-prop_sf"/>
</dbReference>
<dbReference type="InterPro" id="IPR013783">
    <property type="entry name" value="Ig-like_fold"/>
</dbReference>
<dbReference type="Gene3D" id="2.115.10.20">
    <property type="entry name" value="Glycosyl hydrolase domain, family 43"/>
    <property type="match status" value="1"/>
</dbReference>
<dbReference type="EMBL" id="JARVCO010000012">
    <property type="protein sequence ID" value="MDZ8120033.1"/>
    <property type="molecule type" value="Genomic_DNA"/>
</dbReference>
<dbReference type="CDD" id="cd08994">
    <property type="entry name" value="GH43_62_32_68_117_130-like"/>
    <property type="match status" value="1"/>
</dbReference>
<dbReference type="RefSeq" id="WP_322609811.1">
    <property type="nucleotide sequence ID" value="NZ_JARVCO010000012.1"/>
</dbReference>
<dbReference type="Gene3D" id="2.60.40.10">
    <property type="entry name" value="Immunoglobulins"/>
    <property type="match status" value="1"/>
</dbReference>
<dbReference type="InterPro" id="IPR011635">
    <property type="entry name" value="CARDB"/>
</dbReference>
<reference evidence="2 3" key="1">
    <citation type="journal article" date="2024" name="Appl. Environ. Microbiol.">
        <title>Pontiella agarivorans sp. nov., a novel marine anaerobic bacterium capable of degrading macroalgal polysaccharides and fixing nitrogen.</title>
        <authorList>
            <person name="Liu N."/>
            <person name="Kivenson V."/>
            <person name="Peng X."/>
            <person name="Cui Z."/>
            <person name="Lankiewicz T.S."/>
            <person name="Gosselin K.M."/>
            <person name="English C.J."/>
            <person name="Blair E.M."/>
            <person name="O'Malley M.A."/>
            <person name="Valentine D.L."/>
        </authorList>
    </citation>
    <scope>NUCLEOTIDE SEQUENCE [LARGE SCALE GENOMIC DNA]</scope>
    <source>
        <strain evidence="2 3">NLcol2</strain>
    </source>
</reference>
<dbReference type="SUPFAM" id="SSF75005">
    <property type="entry name" value="Arabinanase/levansucrase/invertase"/>
    <property type="match status" value="1"/>
</dbReference>
<sequence>MNKRISQAALIGLIACISQEGWAAKKIKGQAVERERPAEWKNLVYGGRFMDRFEPMPDLGGMTSDTWGEVVPRDINNGLEHADWSYWGGNTLKRGGQYQLMVCRWPENDPKGHFAYHESIIVRAVSDSPFGPFTAQEEIGPGHNPTWYQTRSGKYVLYHTEGAYFADQPEGPWVSSELTYDTRGRLKKISPNFLHNNTFAQREDGSFAMVNRHGYVWFSQDGISPYSLVTPAPVYPPVEGRYEDPVIWKTDVQYHLIVNDWYGRIAWYLRSPDGIRWKVEPGEAYQPGVAVHETGGKEEWFKYERIRVVQDEYGRAHAANFAVIDYDKHGDMGNDNHSSKLIVIPLTRGRRIEVLNAEKISASTPIIRLKIKAEDGFNPHNDMDMESLRFGASDEVNFGRGSKLIKTEKDGEDLILVFEGRGNGFTDENFAGKLLGKTKEGKLLFGWSRLPGIAYIQPILSARMPEFTKTQEGYNLSVEVQNFGQVVSENGRVEILVEGVRVGAAVVPPLKPFEKTIVRMNTGATQIQRGQQEVMVRTDSGNQQIETLKRTISIPSQAVSKKERK</sequence>
<evidence type="ECO:0000259" key="1">
    <source>
        <dbReference type="Pfam" id="PF07705"/>
    </source>
</evidence>
<gene>
    <name evidence="2" type="ORF">P9H32_15485</name>
</gene>
<dbReference type="Pfam" id="PF07705">
    <property type="entry name" value="CARDB"/>
    <property type="match status" value="1"/>
</dbReference>
<keyword evidence="3" id="KW-1185">Reference proteome</keyword>
<comment type="caution">
    <text evidence="2">The sequence shown here is derived from an EMBL/GenBank/DDBJ whole genome shotgun (WGS) entry which is preliminary data.</text>
</comment>
<organism evidence="2 3">
    <name type="scientific">Pontiella agarivorans</name>
    <dbReference type="NCBI Taxonomy" id="3038953"/>
    <lineage>
        <taxon>Bacteria</taxon>
        <taxon>Pseudomonadati</taxon>
        <taxon>Kiritimatiellota</taxon>
        <taxon>Kiritimatiellia</taxon>
        <taxon>Kiritimatiellales</taxon>
        <taxon>Pontiellaceae</taxon>
        <taxon>Pontiella</taxon>
    </lineage>
</organism>
<accession>A0ABU5N0U5</accession>
<dbReference type="Proteomes" id="UP001290861">
    <property type="component" value="Unassembled WGS sequence"/>
</dbReference>
<feature type="domain" description="CARDB" evidence="1">
    <location>
        <begin position="465"/>
        <end position="547"/>
    </location>
</feature>
<dbReference type="PROSITE" id="PS51257">
    <property type="entry name" value="PROKAR_LIPOPROTEIN"/>
    <property type="match status" value="1"/>
</dbReference>
<protein>
    <submittedName>
        <fullName evidence="2">CARDB domain-containing protein</fullName>
    </submittedName>
</protein>
<name>A0ABU5N0U5_9BACT</name>
<proteinExistence type="predicted"/>
<evidence type="ECO:0000313" key="2">
    <source>
        <dbReference type="EMBL" id="MDZ8120033.1"/>
    </source>
</evidence>